<keyword evidence="2" id="KW-1185">Reference proteome</keyword>
<evidence type="ECO:0000313" key="1">
    <source>
        <dbReference type="EMBL" id="EJW01673.1"/>
    </source>
</evidence>
<dbReference type="EMBL" id="AFBI03000122">
    <property type="protein sequence ID" value="EJW01673.1"/>
    <property type="molecule type" value="Genomic_DNA"/>
</dbReference>
<name>J8ZPQ8_EDHAE</name>
<comment type="caution">
    <text evidence="1">The sequence shown here is derived from an EMBL/GenBank/DDBJ whole genome shotgun (WGS) entry which is preliminary data.</text>
</comment>
<reference evidence="1 2" key="1">
    <citation type="submission" date="2011-08" db="EMBL/GenBank/DDBJ databases">
        <authorList>
            <person name="Liu Z.J."/>
            <person name="Shi F.L."/>
            <person name="Lu J.Q."/>
            <person name="Li M."/>
            <person name="Wang Z.L."/>
        </authorList>
    </citation>
    <scope>NUCLEOTIDE SEQUENCE [LARGE SCALE GENOMIC DNA]</scope>
    <source>
        <strain evidence="1 2">USNM 41457</strain>
    </source>
</reference>
<dbReference type="HOGENOM" id="CLU_2242888_0_0_1"/>
<feature type="non-terminal residue" evidence="1">
    <location>
        <position position="1"/>
    </location>
</feature>
<organism evidence="1 2">
    <name type="scientific">Edhazardia aedis (strain USNM 41457)</name>
    <name type="common">Microsporidian parasite</name>
    <dbReference type="NCBI Taxonomy" id="1003232"/>
    <lineage>
        <taxon>Eukaryota</taxon>
        <taxon>Fungi</taxon>
        <taxon>Fungi incertae sedis</taxon>
        <taxon>Microsporidia</taxon>
        <taxon>Edhazardia</taxon>
    </lineage>
</organism>
<protein>
    <submittedName>
        <fullName evidence="1">Uncharacterized protein</fullName>
    </submittedName>
</protein>
<sequence>KILTPYGIQVLDILSLVAREKIFQNIGGYFNERSERRIKDLPNSNDFHYPFEQLNKSRKFMSTIIIQLQDWSTNLKCEEEKNVFDCTPNLNVIVGLFVMEKEVDL</sequence>
<gene>
    <name evidence="1" type="ORF">EDEG_03785</name>
</gene>
<proteinExistence type="predicted"/>
<evidence type="ECO:0000313" key="2">
    <source>
        <dbReference type="Proteomes" id="UP000003163"/>
    </source>
</evidence>
<accession>J8ZPQ8</accession>
<reference evidence="2" key="2">
    <citation type="submission" date="2015-07" db="EMBL/GenBank/DDBJ databases">
        <title>Contrasting host-pathogen interactions and genome evolution in two generalist and specialist microsporidian pathogens of mosquitoes.</title>
        <authorList>
            <consortium name="The Broad Institute Genomics Platform"/>
            <consortium name="The Broad Institute Genome Sequencing Center for Infectious Disease"/>
            <person name="Cuomo C.A."/>
            <person name="Sanscrainte N.D."/>
            <person name="Goldberg J.M."/>
            <person name="Heiman D."/>
            <person name="Young S."/>
            <person name="Zeng Q."/>
            <person name="Becnel J.J."/>
            <person name="Birren B.W."/>
        </authorList>
    </citation>
    <scope>NUCLEOTIDE SEQUENCE [LARGE SCALE GENOMIC DNA]</scope>
    <source>
        <strain evidence="2">USNM 41457</strain>
    </source>
</reference>
<dbReference type="Proteomes" id="UP000003163">
    <property type="component" value="Unassembled WGS sequence"/>
</dbReference>
<dbReference type="VEuPathDB" id="MicrosporidiaDB:EDEG_03785"/>
<dbReference type="AlphaFoldDB" id="J8ZPQ8"/>
<dbReference type="InParanoid" id="J8ZPQ8"/>